<evidence type="ECO:0000313" key="1">
    <source>
        <dbReference type="EMBL" id="ASB41404.1"/>
    </source>
</evidence>
<accession>A0A1Z2XSH5</accession>
<dbReference type="EMBL" id="CP065321">
    <property type="protein sequence ID" value="QQR30663.1"/>
    <property type="molecule type" value="Genomic_DNA"/>
</dbReference>
<evidence type="ECO:0000313" key="2">
    <source>
        <dbReference type="EMBL" id="QQR30663.1"/>
    </source>
</evidence>
<keyword evidence="3" id="KW-1185">Reference proteome</keyword>
<dbReference type="KEGG" id="amur:ADH66_12520"/>
<reference evidence="1" key="1">
    <citation type="journal article" date="2017" name="Genome Announc.">
        <title>High-Quality Whole-Genome Sequences of the Oligo-Mouse-Microbiota Bacterial Community.</title>
        <authorList>
            <person name="Garzetti D."/>
            <person name="Brugiroux S."/>
            <person name="Bunk B."/>
            <person name="Pukall R."/>
            <person name="McCoy K.D."/>
            <person name="Macpherson A.J."/>
            <person name="Stecher B."/>
        </authorList>
    </citation>
    <scope>NUCLEOTIDE SEQUENCE</scope>
    <source>
        <strain evidence="1">KB18</strain>
    </source>
</reference>
<name>A0A1Z2XSH5_9FIRM</name>
<reference evidence="3" key="2">
    <citation type="submission" date="2017-05" db="EMBL/GenBank/DDBJ databases">
        <title>Improved OligoMM genomes.</title>
        <authorList>
            <person name="Garzetti D."/>
        </authorList>
    </citation>
    <scope>NUCLEOTIDE SEQUENCE [LARGE SCALE GENOMIC DNA]</scope>
    <source>
        <strain evidence="3">KB18</strain>
    </source>
</reference>
<evidence type="ECO:0008006" key="5">
    <source>
        <dbReference type="Google" id="ProtNLM"/>
    </source>
</evidence>
<dbReference type="Proteomes" id="UP000196710">
    <property type="component" value="Chromosome"/>
</dbReference>
<proteinExistence type="predicted"/>
<reference evidence="2 4" key="3">
    <citation type="submission" date="2020-11" db="EMBL/GenBank/DDBJ databases">
        <title>Closed and high quality bacterial genomes of the OMM12 community.</title>
        <authorList>
            <person name="Marbouty M."/>
            <person name="Lamy-Besnier Q."/>
            <person name="Debarbieux L."/>
            <person name="Koszul R."/>
        </authorList>
    </citation>
    <scope>NUCLEOTIDE SEQUENCE [LARGE SCALE GENOMIC DNA]</scope>
    <source>
        <strain evidence="2 4">KB18</strain>
    </source>
</reference>
<sequence length="966" mass="112618">MPFKIYTYEDPYKLDKADFWNEISALPHFCSARTLVNGFKDVLGDKIEGLICPLDDLVEHEDVYMQWTDNISLRIQQYSVFSAKFKQLLEKEKISKPFYMALDKNQNHFLEAVRLFIELDINASAIDGSKGNKEQQLFVYMLKQAQKSSLFQFPKTPSREKLKEIVVALAKKEVEECTGTPQEVKRCERAVGVTKEQPFNSIVIHGVHQFTPVQLRLLLAMEKMGMTIIFLFNYHKKYSKIYSSWNEIYGCFEVPIHHDTVVREYESPTMQNPSNALACALGEICEDRNAVGSPLLRKWYKLYESIQLMEFANITEYAHFVSNHFDAAIQSYSDSRSVMERGNNVWSNAAVLRHLDEQVYTANRDVHTLLKIYYPEYAKDRHFLSYPIGQFFSAIYRLWDYESRHIIFDVNAIKECLSSNILSVAPGEVLLRTFYNVAILFENVTTYEEFQSEIVEGYAKNYDKLAATPGTDALSELKNLSVYSKYKVTKKDILALIRAIEEINEIATYLFALDNSREDLINFGKHFHNLEEFLKQRELALANEQERALITALQLRLDKIKPENSTFSGTFKDLQQGLYYYLKQKNDEDQDVDWIVKNFEQIDGDILQSKRQFEKEQRKVYHFACVSDRDMNMTVNDQLPWPLTDEFIHAAYSPIDLQFQVYYTSLGERSNFLRYALFYGLCYNRCDVRLSYVKQYGDETTEPYTLLAILGLAPKAKLVESVHKSIPFSISVGKEITKGVKYDRYQMMDMFLCPYRFFLDYVMEDGPVVQGNFLYQKYFENLLIEAVWKRIGKRSRADAMKYLSQIMDQETQKLEPYFKFWKRTEIIDLKLRAKNYLVHEVITNGYGTTVRFYAPSHMQMRKLFGAALFSIDISEVEKKNPYGQFEALTKREGWKKIYSLPKLPKPDNQALADSLCDEAKEYLNQTCGKDKAAISSDWCTYCVHRGNCMESFLRSEISMSSSRDEP</sequence>
<dbReference type="EMBL" id="CP021422">
    <property type="protein sequence ID" value="ASB41404.1"/>
    <property type="molecule type" value="Genomic_DNA"/>
</dbReference>
<organism evidence="2 4">
    <name type="scientific">Acutalibacter muris</name>
    <dbReference type="NCBI Taxonomy" id="1796620"/>
    <lineage>
        <taxon>Bacteria</taxon>
        <taxon>Bacillati</taxon>
        <taxon>Bacillota</taxon>
        <taxon>Clostridia</taxon>
        <taxon>Eubacteriales</taxon>
        <taxon>Acutalibacteraceae</taxon>
        <taxon>Acutalibacter</taxon>
    </lineage>
</organism>
<evidence type="ECO:0000313" key="3">
    <source>
        <dbReference type="Proteomes" id="UP000196710"/>
    </source>
</evidence>
<dbReference type="Proteomes" id="UP000596035">
    <property type="component" value="Chromosome"/>
</dbReference>
<protein>
    <recommendedName>
        <fullName evidence="5">PD-(D/E)XK endonuclease-like domain-containing protein</fullName>
    </recommendedName>
</protein>
<gene>
    <name evidence="1" type="ORF">ADH66_12520</name>
    <name evidence="2" type="ORF">I5Q82_02825</name>
</gene>
<dbReference type="RefSeq" id="WP_066540151.1">
    <property type="nucleotide sequence ID" value="NZ_CP021422.1"/>
</dbReference>
<dbReference type="AlphaFoldDB" id="A0A1Z2XSH5"/>
<evidence type="ECO:0000313" key="4">
    <source>
        <dbReference type="Proteomes" id="UP000596035"/>
    </source>
</evidence>